<gene>
    <name evidence="1" type="ORF">FK529_10430</name>
</gene>
<comment type="caution">
    <text evidence="1">The sequence shown here is derived from an EMBL/GenBank/DDBJ whole genome shotgun (WGS) entry which is preliminary data.</text>
</comment>
<sequence>MGWNFALMHLGPSAQGLLHLGEDTTYEPDHDENTAWAYVDDSGTTVVTGGVFRPQAVAELSSRTSARIVVTYFGSTGGGYGFEVHERGTVVRDIGVVQGTPTEEVGIRLPEEDLPSVTNAEFDEDRFAALFVEAARTDSLRAIGSAAFARVASPDLLLYLD</sequence>
<dbReference type="Proteomes" id="UP000317291">
    <property type="component" value="Unassembled WGS sequence"/>
</dbReference>
<protein>
    <submittedName>
        <fullName evidence="1">Uncharacterized protein</fullName>
    </submittedName>
</protein>
<evidence type="ECO:0000313" key="1">
    <source>
        <dbReference type="EMBL" id="TWS19592.1"/>
    </source>
</evidence>
<dbReference type="EMBL" id="VIGW01000004">
    <property type="protein sequence ID" value="TWS19592.1"/>
    <property type="molecule type" value="Genomic_DNA"/>
</dbReference>
<proteinExistence type="predicted"/>
<accession>A0A5C5RA92</accession>
<dbReference type="AlphaFoldDB" id="A0A5C5RA92"/>
<evidence type="ECO:0000313" key="2">
    <source>
        <dbReference type="Proteomes" id="UP000317291"/>
    </source>
</evidence>
<name>A0A5C5RA92_9ACTN</name>
<organism evidence="1 2">
    <name type="scientific">Tsukamurella asaccharolytica</name>
    <dbReference type="NCBI Taxonomy" id="2592067"/>
    <lineage>
        <taxon>Bacteria</taxon>
        <taxon>Bacillati</taxon>
        <taxon>Actinomycetota</taxon>
        <taxon>Actinomycetes</taxon>
        <taxon>Mycobacteriales</taxon>
        <taxon>Tsukamurellaceae</taxon>
        <taxon>Tsukamurella</taxon>
    </lineage>
</organism>
<dbReference type="OrthoDB" id="9963692at2"/>
<dbReference type="RefSeq" id="WP_146560914.1">
    <property type="nucleotide sequence ID" value="NZ_VIGW01000004.1"/>
</dbReference>
<keyword evidence="2" id="KW-1185">Reference proteome</keyword>
<reference evidence="1 2" key="1">
    <citation type="submission" date="2019-06" db="EMBL/GenBank/DDBJ databases">
        <title>Tsukamurella conjunctivitidis sp. nov., Tsukamurella assacharolytica sp. nov. and Tsukamurella sputae sp. nov. isolated from patients with conjunctivitis, bacteraemia (lymphoma) and respiratory infection (sputum) in Hong Kong.</title>
        <authorList>
            <person name="Teng J.L.L."/>
            <person name="Lee H.H."/>
            <person name="Fong J.Y.H."/>
            <person name="Fok K.M.N."/>
            <person name="Lau S.K.P."/>
            <person name="Woo P.C.Y."/>
        </authorList>
    </citation>
    <scope>NUCLEOTIDE SEQUENCE [LARGE SCALE GENOMIC DNA]</scope>
    <source>
        <strain evidence="1 2">HKU71</strain>
    </source>
</reference>